<reference evidence="9 10" key="1">
    <citation type="submission" date="2019-09" db="EMBL/GenBank/DDBJ databases">
        <authorList>
            <person name="Depoorter E."/>
        </authorList>
    </citation>
    <scope>NUCLEOTIDE SEQUENCE [LARGE SCALE GENOMIC DNA]</scope>
    <source>
        <strain evidence="9">LMG 20980</strain>
    </source>
</reference>
<evidence type="ECO:0000313" key="10">
    <source>
        <dbReference type="Proteomes" id="UP000494201"/>
    </source>
</evidence>
<feature type="domain" description="EamA" evidence="7">
    <location>
        <begin position="173"/>
        <end position="305"/>
    </location>
</feature>
<accession>A0A6P2GGK7</accession>
<keyword evidence="4 6" id="KW-1133">Transmembrane helix</keyword>
<feature type="transmembrane region" description="Helical" evidence="6">
    <location>
        <begin position="233"/>
        <end position="254"/>
    </location>
</feature>
<evidence type="ECO:0000256" key="1">
    <source>
        <dbReference type="ARBA" id="ARBA00004141"/>
    </source>
</evidence>
<evidence type="ECO:0000256" key="3">
    <source>
        <dbReference type="ARBA" id="ARBA00022692"/>
    </source>
</evidence>
<dbReference type="EMBL" id="JAFCIQ010000016">
    <property type="protein sequence ID" value="MBM2768949.1"/>
    <property type="molecule type" value="Genomic_DNA"/>
</dbReference>
<gene>
    <name evidence="9" type="ORF">BAN20980_05661</name>
    <name evidence="8" type="ORF">JQK92_21275</name>
</gene>
<feature type="transmembrane region" description="Helical" evidence="6">
    <location>
        <begin position="143"/>
        <end position="165"/>
    </location>
</feature>
<dbReference type="AlphaFoldDB" id="A0A6P2GGK7"/>
<dbReference type="InterPro" id="IPR000620">
    <property type="entry name" value="EamA_dom"/>
</dbReference>
<keyword evidence="11" id="KW-1185">Reference proteome</keyword>
<feature type="transmembrane region" description="Helical" evidence="6">
    <location>
        <begin position="55"/>
        <end position="74"/>
    </location>
</feature>
<sequence length="320" mass="33444">MGSIKAVPAAPGYAADLDAKKGWAMVLTAATLWGTTGIIFNVLGTSAGANAVSISFLRLALSVPFLFLMGRIHLGTWFIKLTPKGLLVLAGLGLGMAFYQLTYVLAIERVGVAISVLISICGAPIFVALISVAWLGERFNAQTMIALVLAIVGTVFLVGLPSGVVQDVRQFWIGVAIAVACAVCQAFYVLAARASGKICSPMHAGGIGFAIGALALLPFGLHDGLQLHYSMDGWLMLLYVAAVPTAIAQTLFLGGIKGTGAVGGAIASLLEPLVSTVLAVLLLHERMTWYSIVGAVILLVGIVIIQWTPAERKPVPRHVE</sequence>
<organism evidence="9 10">
    <name type="scientific">Burkholderia anthina</name>
    <dbReference type="NCBI Taxonomy" id="179879"/>
    <lineage>
        <taxon>Bacteria</taxon>
        <taxon>Pseudomonadati</taxon>
        <taxon>Pseudomonadota</taxon>
        <taxon>Betaproteobacteria</taxon>
        <taxon>Burkholderiales</taxon>
        <taxon>Burkholderiaceae</taxon>
        <taxon>Burkholderia</taxon>
        <taxon>Burkholderia cepacia complex</taxon>
    </lineage>
</organism>
<evidence type="ECO:0000256" key="4">
    <source>
        <dbReference type="ARBA" id="ARBA00022989"/>
    </source>
</evidence>
<dbReference type="GO" id="GO:0016020">
    <property type="term" value="C:membrane"/>
    <property type="evidence" value="ECO:0007669"/>
    <property type="project" value="UniProtKB-SubCell"/>
</dbReference>
<dbReference type="SUPFAM" id="SSF103481">
    <property type="entry name" value="Multidrug resistance efflux transporter EmrE"/>
    <property type="match status" value="2"/>
</dbReference>
<evidence type="ECO:0000256" key="6">
    <source>
        <dbReference type="SAM" id="Phobius"/>
    </source>
</evidence>
<feature type="transmembrane region" description="Helical" evidence="6">
    <location>
        <begin position="171"/>
        <end position="190"/>
    </location>
</feature>
<dbReference type="RefSeq" id="WP_096500391.1">
    <property type="nucleotide sequence ID" value="NZ_CABVLY010000028.1"/>
</dbReference>
<feature type="transmembrane region" description="Helical" evidence="6">
    <location>
        <begin position="23"/>
        <end position="43"/>
    </location>
</feature>
<dbReference type="EMBL" id="CABVLY010000028">
    <property type="protein sequence ID" value="VVU52922.1"/>
    <property type="molecule type" value="Genomic_DNA"/>
</dbReference>
<evidence type="ECO:0000313" key="8">
    <source>
        <dbReference type="EMBL" id="MBM2768949.1"/>
    </source>
</evidence>
<protein>
    <submittedName>
        <fullName evidence="8">EamA family transporter</fullName>
    </submittedName>
    <submittedName>
        <fullName evidence="9">Multidrug DMT transporter permease</fullName>
    </submittedName>
</protein>
<dbReference type="Proteomes" id="UP000494201">
    <property type="component" value="Unassembled WGS sequence"/>
</dbReference>
<evidence type="ECO:0000256" key="2">
    <source>
        <dbReference type="ARBA" id="ARBA00007362"/>
    </source>
</evidence>
<feature type="transmembrane region" description="Helical" evidence="6">
    <location>
        <begin position="86"/>
        <end position="106"/>
    </location>
</feature>
<proteinExistence type="inferred from homology"/>
<keyword evidence="5 6" id="KW-0472">Membrane</keyword>
<feature type="domain" description="EamA" evidence="7">
    <location>
        <begin position="21"/>
        <end position="158"/>
    </location>
</feature>
<feature type="transmembrane region" description="Helical" evidence="6">
    <location>
        <begin position="202"/>
        <end position="221"/>
    </location>
</feature>
<comment type="similarity">
    <text evidence="2">Belongs to the EamA transporter family.</text>
</comment>
<comment type="subcellular location">
    <subcellularLocation>
        <location evidence="1">Membrane</location>
        <topology evidence="1">Multi-pass membrane protein</topology>
    </subcellularLocation>
</comment>
<reference evidence="8 11" key="2">
    <citation type="submission" date="2021-02" db="EMBL/GenBank/DDBJ databases">
        <title>Draft genome of the type strains Burkholderia anthina DSM16086.</title>
        <authorList>
            <person name="Hertel R."/>
            <person name="Meissner J."/>
            <person name="Poehlein A."/>
            <person name="Daniel R."/>
            <person name="Commichau F.M."/>
        </authorList>
    </citation>
    <scope>NUCLEOTIDE SEQUENCE [LARGE SCALE GENOMIC DNA]</scope>
    <source>
        <strain evidence="8 11">DSM 16086</strain>
    </source>
</reference>
<dbReference type="InterPro" id="IPR037185">
    <property type="entry name" value="EmrE-like"/>
</dbReference>
<dbReference type="GeneID" id="56503732"/>
<evidence type="ECO:0000256" key="5">
    <source>
        <dbReference type="ARBA" id="ARBA00023136"/>
    </source>
</evidence>
<evidence type="ECO:0000313" key="9">
    <source>
        <dbReference type="EMBL" id="VVU52922.1"/>
    </source>
</evidence>
<dbReference type="PANTHER" id="PTHR32322">
    <property type="entry name" value="INNER MEMBRANE TRANSPORTER"/>
    <property type="match status" value="1"/>
</dbReference>
<keyword evidence="3 6" id="KW-0812">Transmembrane</keyword>
<evidence type="ECO:0000259" key="7">
    <source>
        <dbReference type="Pfam" id="PF00892"/>
    </source>
</evidence>
<dbReference type="InterPro" id="IPR050638">
    <property type="entry name" value="AA-Vitamin_Transporters"/>
</dbReference>
<feature type="transmembrane region" description="Helical" evidence="6">
    <location>
        <begin position="289"/>
        <end position="308"/>
    </location>
</feature>
<dbReference type="Pfam" id="PF00892">
    <property type="entry name" value="EamA"/>
    <property type="match status" value="2"/>
</dbReference>
<dbReference type="Proteomes" id="UP000755577">
    <property type="component" value="Unassembled WGS sequence"/>
</dbReference>
<dbReference type="PANTHER" id="PTHR32322:SF2">
    <property type="entry name" value="EAMA DOMAIN-CONTAINING PROTEIN"/>
    <property type="match status" value="1"/>
</dbReference>
<name>A0A6P2GGK7_9BURK</name>
<feature type="transmembrane region" description="Helical" evidence="6">
    <location>
        <begin position="261"/>
        <end position="283"/>
    </location>
</feature>
<feature type="transmembrane region" description="Helical" evidence="6">
    <location>
        <begin position="112"/>
        <end position="136"/>
    </location>
</feature>
<evidence type="ECO:0000313" key="11">
    <source>
        <dbReference type="Proteomes" id="UP000755577"/>
    </source>
</evidence>